<name>A0A0C1ZQY5_9BACT</name>
<keyword evidence="3" id="KW-0804">Transcription</keyword>
<dbReference type="InterPro" id="IPR009594">
    <property type="entry name" value="Tscrpt_reg_HTH_AraC_N"/>
</dbReference>
<dbReference type="Pfam" id="PF12833">
    <property type="entry name" value="HTH_18"/>
    <property type="match status" value="1"/>
</dbReference>
<comment type="caution">
    <text evidence="6">The sequence shown here is derived from an EMBL/GenBank/DDBJ whole genome shotgun (WGS) entry which is preliminary data.</text>
</comment>
<evidence type="ECO:0000256" key="3">
    <source>
        <dbReference type="ARBA" id="ARBA00023163"/>
    </source>
</evidence>
<proteinExistence type="predicted"/>
<dbReference type="Gene3D" id="1.10.10.60">
    <property type="entry name" value="Homeodomain-like"/>
    <property type="match status" value="2"/>
</dbReference>
<reference evidence="6 7" key="1">
    <citation type="submission" date="2014-12" db="EMBL/GenBank/DDBJ databases">
        <title>Genome assembly of Enhygromyxa salina DSM 15201.</title>
        <authorList>
            <person name="Sharma G."/>
            <person name="Subramanian S."/>
        </authorList>
    </citation>
    <scope>NUCLEOTIDE SEQUENCE [LARGE SCALE GENOMIC DNA]</scope>
    <source>
        <strain evidence="6 7">DSM 15201</strain>
    </source>
</reference>
<dbReference type="PANTHER" id="PTHR43436">
    <property type="entry name" value="ARAC-FAMILY TRANSCRIPTIONAL REGULATOR"/>
    <property type="match status" value="1"/>
</dbReference>
<dbReference type="InterPro" id="IPR018060">
    <property type="entry name" value="HTH_AraC"/>
</dbReference>
<dbReference type="SMART" id="SM00342">
    <property type="entry name" value="HTH_ARAC"/>
    <property type="match status" value="1"/>
</dbReference>
<evidence type="ECO:0000256" key="2">
    <source>
        <dbReference type="ARBA" id="ARBA00023125"/>
    </source>
</evidence>
<dbReference type="GO" id="GO:0043565">
    <property type="term" value="F:sequence-specific DNA binding"/>
    <property type="evidence" value="ECO:0007669"/>
    <property type="project" value="InterPro"/>
</dbReference>
<feature type="domain" description="HTH araC/xylS-type" evidence="5">
    <location>
        <begin position="182"/>
        <end position="279"/>
    </location>
</feature>
<feature type="region of interest" description="Disordered" evidence="4">
    <location>
        <begin position="270"/>
        <end position="292"/>
    </location>
</feature>
<dbReference type="Proteomes" id="UP000031599">
    <property type="component" value="Unassembled WGS sequence"/>
</dbReference>
<dbReference type="PRINTS" id="PR00032">
    <property type="entry name" value="HTHARAC"/>
</dbReference>
<gene>
    <name evidence="6" type="ORF">DB30_08165</name>
</gene>
<dbReference type="InterPro" id="IPR018062">
    <property type="entry name" value="HTH_AraC-typ_CS"/>
</dbReference>
<keyword evidence="1" id="KW-0805">Transcription regulation</keyword>
<dbReference type="PANTHER" id="PTHR43436:SF2">
    <property type="entry name" value="ARAC_XYLS FAMILY TRANSCRIPTIONAL REGULATOR"/>
    <property type="match status" value="1"/>
</dbReference>
<evidence type="ECO:0000313" key="7">
    <source>
        <dbReference type="Proteomes" id="UP000031599"/>
    </source>
</evidence>
<dbReference type="PROSITE" id="PS00041">
    <property type="entry name" value="HTH_ARAC_FAMILY_1"/>
    <property type="match status" value="1"/>
</dbReference>
<evidence type="ECO:0000259" key="5">
    <source>
        <dbReference type="PROSITE" id="PS01124"/>
    </source>
</evidence>
<evidence type="ECO:0000256" key="4">
    <source>
        <dbReference type="SAM" id="MobiDB-lite"/>
    </source>
</evidence>
<dbReference type="GO" id="GO:0003700">
    <property type="term" value="F:DNA-binding transcription factor activity"/>
    <property type="evidence" value="ECO:0007669"/>
    <property type="project" value="InterPro"/>
</dbReference>
<dbReference type="AlphaFoldDB" id="A0A0C1ZQY5"/>
<dbReference type="PROSITE" id="PS01124">
    <property type="entry name" value="HTH_ARAC_FAMILY_2"/>
    <property type="match status" value="1"/>
</dbReference>
<dbReference type="Pfam" id="PF06719">
    <property type="entry name" value="AraC_N"/>
    <property type="match status" value="1"/>
</dbReference>
<accession>A0A0C1ZQY5</accession>
<dbReference type="EMBL" id="JMCC02000099">
    <property type="protein sequence ID" value="KIG13398.1"/>
    <property type="molecule type" value="Genomic_DNA"/>
</dbReference>
<dbReference type="InterPro" id="IPR009057">
    <property type="entry name" value="Homeodomain-like_sf"/>
</dbReference>
<dbReference type="InterPro" id="IPR020449">
    <property type="entry name" value="Tscrpt_reg_AraC-type_HTH"/>
</dbReference>
<evidence type="ECO:0000256" key="1">
    <source>
        <dbReference type="ARBA" id="ARBA00023015"/>
    </source>
</evidence>
<keyword evidence="2" id="KW-0238">DNA-binding</keyword>
<sequence>MARHVGPDGVSETPIEGLRLFRINQPIERLPAVYPASMCCIVEGSKRAYLGGTAYTYDVDHYLCATMPLPVEAEVPFATPDEPVLGLLLDLNTHAMTETLVAYEAAARPRKTSAKELAPGLVVAEVDDGFVRAVGRLLQLLDDPVALRVLANGRLRELLFTIIEGEAGPLVRQTFGGAHDITRVLTYLRENLSEPLSVDDLARRAGMSRPVFHRRFKEATSFSPLRFIKTLRLSHAAMQIVGGKAVSDAADAVGYNSASQFSREFRQQFGKSPRQWARTAAASAPDVQATGA</sequence>
<evidence type="ECO:0000313" key="6">
    <source>
        <dbReference type="EMBL" id="KIG13398.1"/>
    </source>
</evidence>
<organism evidence="6 7">
    <name type="scientific">Enhygromyxa salina</name>
    <dbReference type="NCBI Taxonomy" id="215803"/>
    <lineage>
        <taxon>Bacteria</taxon>
        <taxon>Pseudomonadati</taxon>
        <taxon>Myxococcota</taxon>
        <taxon>Polyangia</taxon>
        <taxon>Nannocystales</taxon>
        <taxon>Nannocystaceae</taxon>
        <taxon>Enhygromyxa</taxon>
    </lineage>
</organism>
<protein>
    <submittedName>
        <fullName evidence="6">Transcriptional regulator, AraC family protein</fullName>
    </submittedName>
</protein>
<dbReference type="SUPFAM" id="SSF46689">
    <property type="entry name" value="Homeodomain-like"/>
    <property type="match status" value="2"/>
</dbReference>